<keyword evidence="3" id="KW-1185">Reference proteome</keyword>
<accession>A0A4Y2GRN1</accession>
<gene>
    <name evidence="2" type="ORF">AVEN_27827_1</name>
</gene>
<dbReference type="Proteomes" id="UP000499080">
    <property type="component" value="Unassembled WGS sequence"/>
</dbReference>
<evidence type="ECO:0000313" key="2">
    <source>
        <dbReference type="EMBL" id="GBM55469.1"/>
    </source>
</evidence>
<evidence type="ECO:0000313" key="3">
    <source>
        <dbReference type="Proteomes" id="UP000499080"/>
    </source>
</evidence>
<comment type="caution">
    <text evidence="2">The sequence shown here is derived from an EMBL/GenBank/DDBJ whole genome shotgun (WGS) entry which is preliminary data.</text>
</comment>
<dbReference type="EMBL" id="BGPR01001502">
    <property type="protein sequence ID" value="GBM55469.1"/>
    <property type="molecule type" value="Genomic_DNA"/>
</dbReference>
<reference evidence="2 3" key="1">
    <citation type="journal article" date="2019" name="Sci. Rep.">
        <title>Orb-weaving spider Araneus ventricosus genome elucidates the spidroin gene catalogue.</title>
        <authorList>
            <person name="Kono N."/>
            <person name="Nakamura H."/>
            <person name="Ohtoshi R."/>
            <person name="Moran D.A.P."/>
            <person name="Shinohara A."/>
            <person name="Yoshida Y."/>
            <person name="Fujiwara M."/>
            <person name="Mori M."/>
            <person name="Tomita M."/>
            <person name="Arakawa K."/>
        </authorList>
    </citation>
    <scope>NUCLEOTIDE SEQUENCE [LARGE SCALE GENOMIC DNA]</scope>
</reference>
<dbReference type="AlphaFoldDB" id="A0A4Y2GRN1"/>
<protein>
    <submittedName>
        <fullName evidence="2">Uncharacterized protein</fullName>
    </submittedName>
</protein>
<proteinExistence type="predicted"/>
<sequence>MNCLLKAGHSPIFQNGIFGTREGKPIVKVENLSNLEQIIRNGEIQKNLKSKTQSADSNLRPRCEGSGKTKDLPTLAARVETRNEPRNPLRGNFRTPEGKNNSQGRKPMEK</sequence>
<organism evidence="2 3">
    <name type="scientific">Araneus ventricosus</name>
    <name type="common">Orbweaver spider</name>
    <name type="synonym">Epeira ventricosa</name>
    <dbReference type="NCBI Taxonomy" id="182803"/>
    <lineage>
        <taxon>Eukaryota</taxon>
        <taxon>Metazoa</taxon>
        <taxon>Ecdysozoa</taxon>
        <taxon>Arthropoda</taxon>
        <taxon>Chelicerata</taxon>
        <taxon>Arachnida</taxon>
        <taxon>Araneae</taxon>
        <taxon>Araneomorphae</taxon>
        <taxon>Entelegynae</taxon>
        <taxon>Araneoidea</taxon>
        <taxon>Araneidae</taxon>
        <taxon>Araneus</taxon>
    </lineage>
</organism>
<evidence type="ECO:0000256" key="1">
    <source>
        <dbReference type="SAM" id="MobiDB-lite"/>
    </source>
</evidence>
<name>A0A4Y2GRN1_ARAVE</name>
<feature type="region of interest" description="Disordered" evidence="1">
    <location>
        <begin position="48"/>
        <end position="110"/>
    </location>
</feature>
<feature type="compositionally biased region" description="Basic and acidic residues" evidence="1">
    <location>
        <begin position="59"/>
        <end position="71"/>
    </location>
</feature>